<gene>
    <name evidence="6" type="ORF">MELIAE_LOCUS12658</name>
</gene>
<name>A0A9P0BIR0_BRAAE</name>
<evidence type="ECO:0000256" key="2">
    <source>
        <dbReference type="ARBA" id="ARBA00022692"/>
    </source>
</evidence>
<comment type="subcellular location">
    <subcellularLocation>
        <location evidence="1">Membrane</location>
        <topology evidence="1">Multi-pass membrane protein</topology>
    </subcellularLocation>
</comment>
<accession>A0A9P0BIR0</accession>
<feature type="transmembrane region" description="Helical" evidence="5">
    <location>
        <begin position="12"/>
        <end position="32"/>
    </location>
</feature>
<feature type="transmembrane region" description="Helical" evidence="5">
    <location>
        <begin position="195"/>
        <end position="217"/>
    </location>
</feature>
<reference evidence="6" key="1">
    <citation type="submission" date="2021-12" db="EMBL/GenBank/DDBJ databases">
        <authorList>
            <person name="King R."/>
        </authorList>
    </citation>
    <scope>NUCLEOTIDE SEQUENCE</scope>
</reference>
<evidence type="ECO:0000256" key="3">
    <source>
        <dbReference type="ARBA" id="ARBA00022989"/>
    </source>
</evidence>
<dbReference type="GO" id="GO:0022857">
    <property type="term" value="F:transmembrane transporter activity"/>
    <property type="evidence" value="ECO:0007669"/>
    <property type="project" value="InterPro"/>
</dbReference>
<feature type="transmembrane region" description="Helical" evidence="5">
    <location>
        <begin position="333"/>
        <end position="350"/>
    </location>
</feature>
<keyword evidence="2 5" id="KW-0812">Transmembrane</keyword>
<dbReference type="Proteomes" id="UP001154078">
    <property type="component" value="Chromosome 9"/>
</dbReference>
<dbReference type="PANTHER" id="PTHR23507">
    <property type="entry name" value="ZGC:174356"/>
    <property type="match status" value="1"/>
</dbReference>
<dbReference type="OrthoDB" id="419734at2759"/>
<keyword evidence="3 5" id="KW-1133">Transmembrane helix</keyword>
<dbReference type="SUPFAM" id="SSF103473">
    <property type="entry name" value="MFS general substrate transporter"/>
    <property type="match status" value="1"/>
</dbReference>
<dbReference type="EMBL" id="OV121140">
    <property type="protein sequence ID" value="CAH0564017.1"/>
    <property type="molecule type" value="Genomic_DNA"/>
</dbReference>
<feature type="transmembrane region" description="Helical" evidence="5">
    <location>
        <begin position="263"/>
        <end position="278"/>
    </location>
</feature>
<dbReference type="InterPro" id="IPR036259">
    <property type="entry name" value="MFS_trans_sf"/>
</dbReference>
<evidence type="ECO:0000256" key="4">
    <source>
        <dbReference type="ARBA" id="ARBA00023136"/>
    </source>
</evidence>
<feature type="transmembrane region" description="Helical" evidence="5">
    <location>
        <begin position="129"/>
        <end position="153"/>
    </location>
</feature>
<evidence type="ECO:0000256" key="1">
    <source>
        <dbReference type="ARBA" id="ARBA00004141"/>
    </source>
</evidence>
<dbReference type="PANTHER" id="PTHR23507:SF37">
    <property type="entry name" value="GH08173P"/>
    <property type="match status" value="1"/>
</dbReference>
<feature type="transmembrane region" description="Helical" evidence="5">
    <location>
        <begin position="391"/>
        <end position="413"/>
    </location>
</feature>
<sequence length="476" mass="54463">MDFIKKITVEPTLVLYMMAFMVTSVVEQAFFVHKACTVDHGYNATICDNISDEQYKNISKEIQITVSTFHLWNDIAGHIGQIILAFFLGAWSDKRGRKITLLFGLVGKLYYSFMIVVNSLQPTWPLMHVVYTATLPMTFSGADAAIFAAAYSYISDVTTAESRTIRVTILEVCYLASMPIGIALGSYLFRNVVNQSYSIMFTINSSLLVLAIVYSLLRLQWRTNAKQRPLREASNIFLDFFDYNHVLNTTRTFYKKRSRNKRRYLLMLVVMMALYTFQRDEKNIMYLYVRFVFHWDYVRKFSNFKVFQSALQDLFLLLMVPLLTRVLHWRDTFVIMLGALSHAAARFFYASAQDDALFYVGGVFAAFGPIVAPVIRSMVSKLVSNAERGKAFSVLSVADNAIPILSGTLYSLVYNSTLHTYPNAFFYLTIGTQLGVFFLIIYIHFKTKDEDLVYDNDVQARSSLHNGDSNNPNELM</sequence>
<dbReference type="Gene3D" id="1.20.1250.20">
    <property type="entry name" value="MFS general substrate transporter like domains"/>
    <property type="match status" value="1"/>
</dbReference>
<feature type="transmembrane region" description="Helical" evidence="5">
    <location>
        <begin position="99"/>
        <end position="117"/>
    </location>
</feature>
<dbReference type="GO" id="GO:0016020">
    <property type="term" value="C:membrane"/>
    <property type="evidence" value="ECO:0007669"/>
    <property type="project" value="UniProtKB-SubCell"/>
</dbReference>
<feature type="transmembrane region" description="Helical" evidence="5">
    <location>
        <begin position="425"/>
        <end position="445"/>
    </location>
</feature>
<feature type="transmembrane region" description="Helical" evidence="5">
    <location>
        <begin position="75"/>
        <end position="92"/>
    </location>
</feature>
<keyword evidence="7" id="KW-1185">Reference proteome</keyword>
<feature type="transmembrane region" description="Helical" evidence="5">
    <location>
        <begin position="356"/>
        <end position="379"/>
    </location>
</feature>
<organism evidence="6 7">
    <name type="scientific">Brassicogethes aeneus</name>
    <name type="common">Rape pollen beetle</name>
    <name type="synonym">Meligethes aeneus</name>
    <dbReference type="NCBI Taxonomy" id="1431903"/>
    <lineage>
        <taxon>Eukaryota</taxon>
        <taxon>Metazoa</taxon>
        <taxon>Ecdysozoa</taxon>
        <taxon>Arthropoda</taxon>
        <taxon>Hexapoda</taxon>
        <taxon>Insecta</taxon>
        <taxon>Pterygota</taxon>
        <taxon>Neoptera</taxon>
        <taxon>Endopterygota</taxon>
        <taxon>Coleoptera</taxon>
        <taxon>Polyphaga</taxon>
        <taxon>Cucujiformia</taxon>
        <taxon>Nitidulidae</taxon>
        <taxon>Meligethinae</taxon>
        <taxon>Brassicogethes</taxon>
    </lineage>
</organism>
<evidence type="ECO:0000256" key="5">
    <source>
        <dbReference type="SAM" id="Phobius"/>
    </source>
</evidence>
<dbReference type="Pfam" id="PF07690">
    <property type="entry name" value="MFS_1"/>
    <property type="match status" value="1"/>
</dbReference>
<keyword evidence="4 5" id="KW-0472">Membrane</keyword>
<evidence type="ECO:0000313" key="6">
    <source>
        <dbReference type="EMBL" id="CAH0564017.1"/>
    </source>
</evidence>
<dbReference type="InterPro" id="IPR011701">
    <property type="entry name" value="MFS"/>
</dbReference>
<proteinExistence type="predicted"/>
<protein>
    <submittedName>
        <fullName evidence="6">Uncharacterized protein</fullName>
    </submittedName>
</protein>
<evidence type="ECO:0000313" key="7">
    <source>
        <dbReference type="Proteomes" id="UP001154078"/>
    </source>
</evidence>
<dbReference type="AlphaFoldDB" id="A0A9P0BIR0"/>
<feature type="transmembrane region" description="Helical" evidence="5">
    <location>
        <begin position="165"/>
        <end position="189"/>
    </location>
</feature>